<dbReference type="EMBL" id="JAWDKB010000001">
    <property type="protein sequence ID" value="MDV0442801.1"/>
    <property type="molecule type" value="Genomic_DNA"/>
</dbReference>
<evidence type="ECO:0008006" key="3">
    <source>
        <dbReference type="Google" id="ProtNLM"/>
    </source>
</evidence>
<protein>
    <recommendedName>
        <fullName evidence="3">DUF2150 family protein</fullName>
    </recommendedName>
</protein>
<keyword evidence="2" id="KW-1185">Reference proteome</keyword>
<dbReference type="PIRSF" id="PIRSF022079">
    <property type="entry name" value="UCP022079"/>
    <property type="match status" value="1"/>
</dbReference>
<comment type="caution">
    <text evidence="1">The sequence shown here is derived from an EMBL/GenBank/DDBJ whole genome shotgun (WGS) entry which is preliminary data.</text>
</comment>
<dbReference type="InterPro" id="IPR014518">
    <property type="entry name" value="UCP022079"/>
</dbReference>
<proteinExistence type="predicted"/>
<name>A0AAE4MET0_9EURY</name>
<accession>A0AAE4MET0</accession>
<gene>
    <name evidence="1" type="ORF">McpCs1_01460</name>
</gene>
<dbReference type="AlphaFoldDB" id="A0AAE4MET0"/>
<dbReference type="Proteomes" id="UP001283212">
    <property type="component" value="Unassembled WGS sequence"/>
</dbReference>
<dbReference type="Pfam" id="PF09920">
    <property type="entry name" value="DUF2150"/>
    <property type="match status" value="1"/>
</dbReference>
<reference evidence="1 2" key="1">
    <citation type="submission" date="2023-06" db="EMBL/GenBank/DDBJ databases">
        <title>Genome sequence of Methancorpusculaceae sp. Cs1.</title>
        <authorList>
            <person name="Protasov E."/>
            <person name="Platt K."/>
            <person name="Poehlein A."/>
            <person name="Daniel R."/>
            <person name="Brune A."/>
        </authorList>
    </citation>
    <scope>NUCLEOTIDE SEQUENCE [LARGE SCALE GENOMIC DNA]</scope>
    <source>
        <strain evidence="1 2">Cs1</strain>
    </source>
</reference>
<evidence type="ECO:0000313" key="2">
    <source>
        <dbReference type="Proteomes" id="UP001283212"/>
    </source>
</evidence>
<sequence length="214" mass="23926">MAAKKSSKKTEEPEASAKLFYIFYNQERWDNWLNTLAEADFSGDDDSDEMPEGYRILDGFSDDITLATIKIIKLFQNKRISLEDARTKLRGVEEIVMGEVQNVDVAEIIGSMQVSMLVLFAAGQKYLEESYPPAEEVKNLVKDGRKAFDKDPEKALDMASSIGAAVINGASCCGKYVKDTDEPTLFDEWLVEVERIADALKSLKNFDEEAGEAQ</sequence>
<organism evidence="1 2">
    <name type="scientific">Methanorbis rubei</name>
    <dbReference type="NCBI Taxonomy" id="3028300"/>
    <lineage>
        <taxon>Archaea</taxon>
        <taxon>Methanobacteriati</taxon>
        <taxon>Methanobacteriota</taxon>
        <taxon>Stenosarchaea group</taxon>
        <taxon>Methanomicrobia</taxon>
        <taxon>Methanomicrobiales</taxon>
        <taxon>Methanocorpusculaceae</taxon>
        <taxon>Methanorbis</taxon>
    </lineage>
</organism>
<evidence type="ECO:0000313" key="1">
    <source>
        <dbReference type="EMBL" id="MDV0442801.1"/>
    </source>
</evidence>
<dbReference type="RefSeq" id="WP_338095344.1">
    <property type="nucleotide sequence ID" value="NZ_JAWDKB010000001.1"/>
</dbReference>